<accession>I7M459</accession>
<protein>
    <submittedName>
        <fullName evidence="1">Uncharacterized protein</fullName>
    </submittedName>
</protein>
<dbReference type="HOGENOM" id="CLU_2693253_0_0_1"/>
<reference evidence="2" key="1">
    <citation type="journal article" date="2006" name="PLoS Biol.">
        <title>Macronuclear genome sequence of the ciliate Tetrahymena thermophila, a model eukaryote.</title>
        <authorList>
            <person name="Eisen J.A."/>
            <person name="Coyne R.S."/>
            <person name="Wu M."/>
            <person name="Wu D."/>
            <person name="Thiagarajan M."/>
            <person name="Wortman J.R."/>
            <person name="Badger J.H."/>
            <person name="Ren Q."/>
            <person name="Amedeo P."/>
            <person name="Jones K.M."/>
            <person name="Tallon L.J."/>
            <person name="Delcher A.L."/>
            <person name="Salzberg S.L."/>
            <person name="Silva J.C."/>
            <person name="Haas B.J."/>
            <person name="Majoros W.H."/>
            <person name="Farzad M."/>
            <person name="Carlton J.M."/>
            <person name="Smith R.K. Jr."/>
            <person name="Garg J."/>
            <person name="Pearlman R.E."/>
            <person name="Karrer K.M."/>
            <person name="Sun L."/>
            <person name="Manning G."/>
            <person name="Elde N.C."/>
            <person name="Turkewitz A.P."/>
            <person name="Asai D.J."/>
            <person name="Wilkes D.E."/>
            <person name="Wang Y."/>
            <person name="Cai H."/>
            <person name="Collins K."/>
            <person name="Stewart B.A."/>
            <person name="Lee S.R."/>
            <person name="Wilamowska K."/>
            <person name="Weinberg Z."/>
            <person name="Ruzzo W.L."/>
            <person name="Wloga D."/>
            <person name="Gaertig J."/>
            <person name="Frankel J."/>
            <person name="Tsao C.-C."/>
            <person name="Gorovsky M.A."/>
            <person name="Keeling P.J."/>
            <person name="Waller R.F."/>
            <person name="Patron N.J."/>
            <person name="Cherry J.M."/>
            <person name="Stover N.A."/>
            <person name="Krieger C.J."/>
            <person name="del Toro C."/>
            <person name="Ryder H.F."/>
            <person name="Williamson S.C."/>
            <person name="Barbeau R.A."/>
            <person name="Hamilton E.P."/>
            <person name="Orias E."/>
        </authorList>
    </citation>
    <scope>NUCLEOTIDE SEQUENCE [LARGE SCALE GENOMIC DNA]</scope>
    <source>
        <strain evidence="2">SB210</strain>
    </source>
</reference>
<name>I7M459_TETTS</name>
<evidence type="ECO:0000313" key="2">
    <source>
        <dbReference type="Proteomes" id="UP000009168"/>
    </source>
</evidence>
<dbReference type="InParanoid" id="I7M459"/>
<dbReference type="EMBL" id="GG662435">
    <property type="protein sequence ID" value="EAS04959.1"/>
    <property type="molecule type" value="Genomic_DNA"/>
</dbReference>
<dbReference type="RefSeq" id="XP_001025204.1">
    <property type="nucleotide sequence ID" value="XM_001025204.1"/>
</dbReference>
<dbReference type="Proteomes" id="UP000009168">
    <property type="component" value="Unassembled WGS sequence"/>
</dbReference>
<sequence length="74" mass="8741">MPSFNQILLINQKYRYLVCSFSQASKKAINSTLIKEVDNFNIGIQILKQLLIRTEQIQQFEQYNTLQIKQNQGY</sequence>
<organism evidence="1 2">
    <name type="scientific">Tetrahymena thermophila (strain SB210)</name>
    <dbReference type="NCBI Taxonomy" id="312017"/>
    <lineage>
        <taxon>Eukaryota</taxon>
        <taxon>Sar</taxon>
        <taxon>Alveolata</taxon>
        <taxon>Ciliophora</taxon>
        <taxon>Intramacronucleata</taxon>
        <taxon>Oligohymenophorea</taxon>
        <taxon>Hymenostomatida</taxon>
        <taxon>Tetrahymenina</taxon>
        <taxon>Tetrahymenidae</taxon>
        <taxon>Tetrahymena</taxon>
    </lineage>
</organism>
<dbReference type="AlphaFoldDB" id="I7M459"/>
<proteinExistence type="predicted"/>
<keyword evidence="2" id="KW-1185">Reference proteome</keyword>
<dbReference type="GeneID" id="7826324"/>
<evidence type="ECO:0000313" key="1">
    <source>
        <dbReference type="EMBL" id="EAS04959.1"/>
    </source>
</evidence>
<dbReference type="KEGG" id="tet:TTHERM_00686020"/>
<gene>
    <name evidence="1" type="ORF">TTHERM_00686020</name>
</gene>